<dbReference type="CDD" id="cd00038">
    <property type="entry name" value="CAP_ED"/>
    <property type="match status" value="1"/>
</dbReference>
<dbReference type="PROSITE" id="PS50042">
    <property type="entry name" value="CNMP_BINDING_3"/>
    <property type="match status" value="1"/>
</dbReference>
<dbReference type="InterPro" id="IPR018490">
    <property type="entry name" value="cNMP-bd_dom_sf"/>
</dbReference>
<keyword evidence="3" id="KW-1185">Reference proteome</keyword>
<feature type="domain" description="Cyclic nucleotide-binding" evidence="1">
    <location>
        <begin position="10"/>
        <end position="109"/>
    </location>
</feature>
<dbReference type="RefSeq" id="WP_157304127.1">
    <property type="nucleotide sequence ID" value="NZ_WRXN01000001.1"/>
</dbReference>
<evidence type="ECO:0000313" key="3">
    <source>
        <dbReference type="Proteomes" id="UP000461730"/>
    </source>
</evidence>
<reference evidence="2 3" key="1">
    <citation type="submission" date="2019-12" db="EMBL/GenBank/DDBJ databases">
        <title>Chitinophaga sp. strain ysch24 (GDMCC 1.1355), whole genome shotgun sequence.</title>
        <authorList>
            <person name="Zhang X."/>
        </authorList>
    </citation>
    <scope>NUCLEOTIDE SEQUENCE [LARGE SCALE GENOMIC DNA]</scope>
    <source>
        <strain evidence="3">ysch24</strain>
    </source>
</reference>
<evidence type="ECO:0000313" key="2">
    <source>
        <dbReference type="EMBL" id="MVT06739.1"/>
    </source>
</evidence>
<dbReference type="InterPro" id="IPR014710">
    <property type="entry name" value="RmlC-like_jellyroll"/>
</dbReference>
<comment type="caution">
    <text evidence="2">The sequence shown here is derived from an EMBL/GenBank/DDBJ whole genome shotgun (WGS) entry which is preliminary data.</text>
</comment>
<accession>A0A7K1TXA7</accession>
<gene>
    <name evidence="2" type="ORF">GO493_00595</name>
</gene>
<dbReference type="AlphaFoldDB" id="A0A7K1TXA7"/>
<dbReference type="Pfam" id="PF00027">
    <property type="entry name" value="cNMP_binding"/>
    <property type="match status" value="1"/>
</dbReference>
<organism evidence="2 3">
    <name type="scientific">Chitinophaga tropicalis</name>
    <dbReference type="NCBI Taxonomy" id="2683588"/>
    <lineage>
        <taxon>Bacteria</taxon>
        <taxon>Pseudomonadati</taxon>
        <taxon>Bacteroidota</taxon>
        <taxon>Chitinophagia</taxon>
        <taxon>Chitinophagales</taxon>
        <taxon>Chitinophagaceae</taxon>
        <taxon>Chitinophaga</taxon>
    </lineage>
</organism>
<dbReference type="InterPro" id="IPR000595">
    <property type="entry name" value="cNMP-bd_dom"/>
</dbReference>
<name>A0A7K1TXA7_9BACT</name>
<dbReference type="EMBL" id="WRXN01000001">
    <property type="protein sequence ID" value="MVT06739.1"/>
    <property type="molecule type" value="Genomic_DNA"/>
</dbReference>
<protein>
    <submittedName>
        <fullName evidence="2">Cyclic nucleotide-binding domain-containing protein</fullName>
    </submittedName>
</protein>
<dbReference type="Gene3D" id="2.60.120.10">
    <property type="entry name" value="Jelly Rolls"/>
    <property type="match status" value="1"/>
</dbReference>
<evidence type="ECO:0000259" key="1">
    <source>
        <dbReference type="PROSITE" id="PS50042"/>
    </source>
</evidence>
<dbReference type="SUPFAM" id="SSF51206">
    <property type="entry name" value="cAMP-binding domain-like"/>
    <property type="match status" value="1"/>
</dbReference>
<sequence>MQRLLNYIHSLTDFSEKSWEVLLPVLTRREFRKDDFLLKENEVCHSLFFIEQGYCKSYYDKDGVEKNTAFCFEGEVATNINSFASGERSTYNIQACEPLTTVVFDRQKLFEAAAQWPEIETLGRKCLRLTASRLEEHANIFKLYTTQERYEYLEQNQPHLLQRVSLTDLSSYLGIARETLSRVRKRRL</sequence>
<proteinExistence type="predicted"/>
<dbReference type="Proteomes" id="UP000461730">
    <property type="component" value="Unassembled WGS sequence"/>
</dbReference>